<dbReference type="OrthoDB" id="9783380at2"/>
<keyword evidence="1" id="KW-0328">Glycosyltransferase</keyword>
<dbReference type="PANTHER" id="PTHR12526">
    <property type="entry name" value="GLYCOSYLTRANSFERASE"/>
    <property type="match status" value="1"/>
</dbReference>
<accession>A0A1D8AXW8</accession>
<dbReference type="KEGG" id="obg:Verru16b_02826"/>
<evidence type="ECO:0000313" key="4">
    <source>
        <dbReference type="Proteomes" id="UP000095228"/>
    </source>
</evidence>
<proteinExistence type="predicted"/>
<organism evidence="3 4">
    <name type="scientific">Lacunisphaera limnophila</name>
    <dbReference type="NCBI Taxonomy" id="1838286"/>
    <lineage>
        <taxon>Bacteria</taxon>
        <taxon>Pseudomonadati</taxon>
        <taxon>Verrucomicrobiota</taxon>
        <taxon>Opitutia</taxon>
        <taxon>Opitutales</taxon>
        <taxon>Opitutaceae</taxon>
        <taxon>Lacunisphaera</taxon>
    </lineage>
</organism>
<sequence length="413" mass="45002">MTPARILIISNGHLCRNPRVLKEATALGQAGYDVTVLTIRNHRPSETIDRDLMRTAPFRRETVDILPGYDAGAATVLWRRGVAWAARRACGSLGWQSIHALGPASALLARARRLPADLVITHNEVPHWVGTRLLATGRRVCADLEDWHSEDLLPESRGGRPVALLRRIESILLHDAVHTTTTSHALAGALFTRYGGRQAAVITNSFPLQSRPPLDQPEGPPAFFWFSQTLGPGRGLEEFLAAWSRTSHPSRVVLLGTPTPGYDQRLLALLPPERRSQVAFLALVPPDDLPALIAGHHVGLALEQGDIPSRNLTITNKILQYLNAGLAIVASDTAGQREVLAHDPTAGVIVDVQDPAAFTRALDGLLADPVALARRRQAARGLAERIYCWDREGPRRVALIADALRDTSEPATR</sequence>
<dbReference type="EMBL" id="CP016094">
    <property type="protein sequence ID" value="AOS45739.1"/>
    <property type="molecule type" value="Genomic_DNA"/>
</dbReference>
<dbReference type="STRING" id="1838286.Verru16b_02826"/>
<evidence type="ECO:0000256" key="1">
    <source>
        <dbReference type="ARBA" id="ARBA00022676"/>
    </source>
</evidence>
<evidence type="ECO:0000256" key="2">
    <source>
        <dbReference type="ARBA" id="ARBA00022679"/>
    </source>
</evidence>
<name>A0A1D8AXW8_9BACT</name>
<dbReference type="AlphaFoldDB" id="A0A1D8AXW8"/>
<dbReference type="PANTHER" id="PTHR12526:SF510">
    <property type="entry name" value="D-INOSITOL 3-PHOSPHATE GLYCOSYLTRANSFERASE"/>
    <property type="match status" value="1"/>
</dbReference>
<dbReference type="GO" id="GO:0016757">
    <property type="term" value="F:glycosyltransferase activity"/>
    <property type="evidence" value="ECO:0007669"/>
    <property type="project" value="UniProtKB-KW"/>
</dbReference>
<dbReference type="SUPFAM" id="SSF53756">
    <property type="entry name" value="UDP-Glycosyltransferase/glycogen phosphorylase"/>
    <property type="match status" value="1"/>
</dbReference>
<dbReference type="Pfam" id="PF13692">
    <property type="entry name" value="Glyco_trans_1_4"/>
    <property type="match status" value="1"/>
</dbReference>
<dbReference type="Gene3D" id="3.40.50.2000">
    <property type="entry name" value="Glycogen Phosphorylase B"/>
    <property type="match status" value="2"/>
</dbReference>
<reference evidence="3 4" key="1">
    <citation type="submission" date="2016-06" db="EMBL/GenBank/DDBJ databases">
        <title>Three novel species with peptidoglycan cell walls form the new genus Lacunisphaera gen. nov. in the family Opitutaceae of the verrucomicrobial subdivision 4.</title>
        <authorList>
            <person name="Rast P."/>
            <person name="Gloeckner I."/>
            <person name="Jogler M."/>
            <person name="Boedeker C."/>
            <person name="Jeske O."/>
            <person name="Wiegand S."/>
            <person name="Reinhardt R."/>
            <person name="Schumann P."/>
            <person name="Rohde M."/>
            <person name="Spring S."/>
            <person name="Gloeckner F.O."/>
            <person name="Jogler C."/>
        </authorList>
    </citation>
    <scope>NUCLEOTIDE SEQUENCE [LARGE SCALE GENOMIC DNA]</scope>
    <source>
        <strain evidence="3 4">IG16b</strain>
    </source>
</reference>
<dbReference type="RefSeq" id="WP_069962855.1">
    <property type="nucleotide sequence ID" value="NZ_CP016094.1"/>
</dbReference>
<keyword evidence="2" id="KW-0808">Transferase</keyword>
<evidence type="ECO:0000313" key="3">
    <source>
        <dbReference type="EMBL" id="AOS45739.1"/>
    </source>
</evidence>
<protein>
    <submittedName>
        <fullName evidence="3">Uncharacterized protein</fullName>
    </submittedName>
</protein>
<dbReference type="Proteomes" id="UP000095228">
    <property type="component" value="Chromosome"/>
</dbReference>
<keyword evidence="4" id="KW-1185">Reference proteome</keyword>
<gene>
    <name evidence="3" type="ORF">Verru16b_02826</name>
</gene>